<dbReference type="PANTHER" id="PTHR43319:SF3">
    <property type="entry name" value="BETA-LACTAMASE-RELATED DOMAIN-CONTAINING PROTEIN"/>
    <property type="match status" value="1"/>
</dbReference>
<proteinExistence type="predicted"/>
<dbReference type="EMBL" id="VXLC01000023">
    <property type="protein sequence ID" value="KAA8884168.1"/>
    <property type="molecule type" value="Genomic_DNA"/>
</dbReference>
<dbReference type="InterPro" id="IPR052907">
    <property type="entry name" value="Beta-lactamase/esterase"/>
</dbReference>
<evidence type="ECO:0000259" key="1">
    <source>
        <dbReference type="Pfam" id="PF00144"/>
    </source>
</evidence>
<dbReference type="Proteomes" id="UP000323876">
    <property type="component" value="Unassembled WGS sequence"/>
</dbReference>
<dbReference type="SUPFAM" id="SSF56601">
    <property type="entry name" value="beta-lactamase/transpeptidase-like"/>
    <property type="match status" value="1"/>
</dbReference>
<protein>
    <submittedName>
        <fullName evidence="2">Beta-lactamase family protein</fullName>
    </submittedName>
</protein>
<dbReference type="OrthoDB" id="9809635at2"/>
<comment type="caution">
    <text evidence="2">The sequence shown here is derived from an EMBL/GenBank/DDBJ whole genome shotgun (WGS) entry which is preliminary data.</text>
</comment>
<dbReference type="InterPro" id="IPR012338">
    <property type="entry name" value="Beta-lactam/transpept-like"/>
</dbReference>
<name>A0A5N0E412_9NOCA</name>
<feature type="domain" description="Beta-lactamase-related" evidence="1">
    <location>
        <begin position="6"/>
        <end position="350"/>
    </location>
</feature>
<keyword evidence="3" id="KW-1185">Reference proteome</keyword>
<gene>
    <name evidence="2" type="ORF">F3087_36140</name>
</gene>
<dbReference type="InterPro" id="IPR001466">
    <property type="entry name" value="Beta-lactam-related"/>
</dbReference>
<evidence type="ECO:0000313" key="2">
    <source>
        <dbReference type="EMBL" id="KAA8884168.1"/>
    </source>
</evidence>
<reference evidence="2 3" key="1">
    <citation type="submission" date="2019-09" db="EMBL/GenBank/DDBJ databases">
        <authorList>
            <person name="Wang X."/>
        </authorList>
    </citation>
    <scope>NUCLEOTIDE SEQUENCE [LARGE SCALE GENOMIC DNA]</scope>
    <source>
        <strain evidence="2 3">CICC 11023</strain>
    </source>
</reference>
<dbReference type="Gene3D" id="3.40.710.10">
    <property type="entry name" value="DD-peptidase/beta-lactamase superfamily"/>
    <property type="match status" value="1"/>
</dbReference>
<accession>A0A5N0E412</accession>
<dbReference type="AlphaFoldDB" id="A0A5N0E412"/>
<dbReference type="Pfam" id="PF00144">
    <property type="entry name" value="Beta-lactamase"/>
    <property type="match status" value="1"/>
</dbReference>
<sequence length="388" mass="41187">MRAFARTFGHRRGAGGALSVHLHGEPLLDIWTGSGGSTPWTQDTGSIIFSATKGVTATVIHRLADRGLIDYTAPVAEYWPEFAANGKAKITVRQAMTHSAGLSALAPLATGLGDVLDHELMEQRLAAAKPDRLLGVPAYHALTFGWLMAGLARSITGRSMGELFRSEVADPLGIDGIHLGAPPPDAPTTYAPLAGSQLSLIGKPVSAMILGRSHRIPGALGAATRCLFLPGLESILAGDQPPILNTELGAGNGVCTATALATMYGALANDGVADGRQYLSPRTIKAIRRIQTYRLDHALFYTPMLWRLGYHSLPMPGAHAGFGHIGLGGSFGWAEPRLGLSVGFVHNRLSVGQMSYDMSAAFWMLPMLLNCLRATRRIPLEETREAAA</sequence>
<organism evidence="2 3">
    <name type="scientific">Nocardia colli</name>
    <dbReference type="NCBI Taxonomy" id="2545717"/>
    <lineage>
        <taxon>Bacteria</taxon>
        <taxon>Bacillati</taxon>
        <taxon>Actinomycetota</taxon>
        <taxon>Actinomycetes</taxon>
        <taxon>Mycobacteriales</taxon>
        <taxon>Nocardiaceae</taxon>
        <taxon>Nocardia</taxon>
    </lineage>
</organism>
<dbReference type="PANTHER" id="PTHR43319">
    <property type="entry name" value="BETA-LACTAMASE-RELATED"/>
    <property type="match status" value="1"/>
</dbReference>
<evidence type="ECO:0000313" key="3">
    <source>
        <dbReference type="Proteomes" id="UP000323876"/>
    </source>
</evidence>